<dbReference type="InterPro" id="IPR027417">
    <property type="entry name" value="P-loop_NTPase"/>
</dbReference>
<keyword evidence="8" id="KW-1185">Reference proteome</keyword>
<evidence type="ECO:0000256" key="3">
    <source>
        <dbReference type="ARBA" id="ARBA00022737"/>
    </source>
</evidence>
<organism evidence="7 8">
    <name type="scientific">Rubellimicrobium roseum</name>
    <dbReference type="NCBI Taxonomy" id="687525"/>
    <lineage>
        <taxon>Bacteria</taxon>
        <taxon>Pseudomonadati</taxon>
        <taxon>Pseudomonadota</taxon>
        <taxon>Alphaproteobacteria</taxon>
        <taxon>Rhodobacterales</taxon>
        <taxon>Roseobacteraceae</taxon>
        <taxon>Rubellimicrobium</taxon>
    </lineage>
</organism>
<evidence type="ECO:0000256" key="2">
    <source>
        <dbReference type="ARBA" id="ARBA00022597"/>
    </source>
</evidence>
<dbReference type="Pfam" id="PF00005">
    <property type="entry name" value="ABC_tran"/>
    <property type="match status" value="2"/>
</dbReference>
<protein>
    <submittedName>
        <fullName evidence="7">Sugar ABC transporter ATP-binding protein</fullName>
    </submittedName>
</protein>
<dbReference type="PROSITE" id="PS00211">
    <property type="entry name" value="ABC_TRANSPORTER_1"/>
    <property type="match status" value="1"/>
</dbReference>
<proteinExistence type="predicted"/>
<dbReference type="InterPro" id="IPR003439">
    <property type="entry name" value="ABC_transporter-like_ATP-bd"/>
</dbReference>
<dbReference type="SMART" id="SM00382">
    <property type="entry name" value="AAA"/>
    <property type="match status" value="2"/>
</dbReference>
<name>A0A5C4NA64_9RHOB</name>
<dbReference type="GO" id="GO:0016887">
    <property type="term" value="F:ATP hydrolysis activity"/>
    <property type="evidence" value="ECO:0007669"/>
    <property type="project" value="InterPro"/>
</dbReference>
<dbReference type="InterPro" id="IPR050107">
    <property type="entry name" value="ABC_carbohydrate_import_ATPase"/>
</dbReference>
<dbReference type="AlphaFoldDB" id="A0A5C4NA64"/>
<dbReference type="GO" id="GO:0005524">
    <property type="term" value="F:ATP binding"/>
    <property type="evidence" value="ECO:0007669"/>
    <property type="project" value="UniProtKB-KW"/>
</dbReference>
<dbReference type="CDD" id="cd03216">
    <property type="entry name" value="ABC_Carb_Monos_I"/>
    <property type="match status" value="1"/>
</dbReference>
<dbReference type="RefSeq" id="WP_139082419.1">
    <property type="nucleotide sequence ID" value="NZ_VDFV01000024.1"/>
</dbReference>
<evidence type="ECO:0000256" key="5">
    <source>
        <dbReference type="ARBA" id="ARBA00022840"/>
    </source>
</evidence>
<comment type="caution">
    <text evidence="7">The sequence shown here is derived from an EMBL/GenBank/DDBJ whole genome shotgun (WGS) entry which is preliminary data.</text>
</comment>
<dbReference type="EMBL" id="VDFV01000024">
    <property type="protein sequence ID" value="TNC68497.1"/>
    <property type="molecule type" value="Genomic_DNA"/>
</dbReference>
<dbReference type="SUPFAM" id="SSF52540">
    <property type="entry name" value="P-loop containing nucleoside triphosphate hydrolases"/>
    <property type="match status" value="2"/>
</dbReference>
<dbReference type="Proteomes" id="UP000305709">
    <property type="component" value="Unassembled WGS sequence"/>
</dbReference>
<accession>A0A5C4NA64</accession>
<gene>
    <name evidence="7" type="ORF">FHG71_14520</name>
</gene>
<evidence type="ECO:0000313" key="8">
    <source>
        <dbReference type="Proteomes" id="UP000305709"/>
    </source>
</evidence>
<keyword evidence="1" id="KW-0813">Transport</keyword>
<dbReference type="OrthoDB" id="9805029at2"/>
<evidence type="ECO:0000313" key="7">
    <source>
        <dbReference type="EMBL" id="TNC68497.1"/>
    </source>
</evidence>
<keyword evidence="2" id="KW-0762">Sugar transport</keyword>
<sequence length="500" mass="52762">MDGSAIRVRGLSKAFGPNRVLRGIDFDLPAGAVTVLMGANGAGKSTLVKVLCGVHPTDRGEVTLGGRPFAPGSPAQALRAGVVTVHQNIDDGVVPDLDVASNLLLDQIADGSVGVASGRKLRDRARAVAEAVGLRVDLRRPMAELPLADRQLVAIARAMAHKPRLLILDEPTSSLSAAEAERLFALIDRLRAQGVALLYISHRMSDIRRIADRIVSMRDGVVSGVFEAQPLDTGGAVRAMLGRDLSEAAITIPAPGPVVLSMQGTVLRPGARPFDLIARAGEVVAVTGLVGAGKSALAAALFGLAAPVAGAMRLDGAPYAPASPIAAIARGVYMVPRDRRANTLIADFDIARNLSLPFLRRHARGPFLRRRSEAALGARMVAEMGVVCRSPRDGILTLSGGNQQKVAVGRWMAEASRLLVLDEPFQGVDIQARRDIGAKIRATARDRATLVLVAELDEAMEIADRILVMSEHTVAGEHRNENLDLSSVMRQVTDAHGAAA</sequence>
<keyword evidence="3" id="KW-0677">Repeat</keyword>
<keyword evidence="4" id="KW-0547">Nucleotide-binding</keyword>
<feature type="domain" description="ABC transporter" evidence="6">
    <location>
        <begin position="6"/>
        <end position="244"/>
    </location>
</feature>
<dbReference type="PANTHER" id="PTHR43790">
    <property type="entry name" value="CARBOHYDRATE TRANSPORT ATP-BINDING PROTEIN MG119-RELATED"/>
    <property type="match status" value="1"/>
</dbReference>
<evidence type="ECO:0000256" key="4">
    <source>
        <dbReference type="ARBA" id="ARBA00022741"/>
    </source>
</evidence>
<reference evidence="7 8" key="1">
    <citation type="submission" date="2019-06" db="EMBL/GenBank/DDBJ databases">
        <authorList>
            <person name="Jiang L."/>
        </authorList>
    </citation>
    <scope>NUCLEOTIDE SEQUENCE [LARGE SCALE GENOMIC DNA]</scope>
    <source>
        <strain evidence="7 8">YIM 48858</strain>
    </source>
</reference>
<feature type="domain" description="ABC transporter" evidence="6">
    <location>
        <begin position="240"/>
        <end position="496"/>
    </location>
</feature>
<dbReference type="PANTHER" id="PTHR43790:SF9">
    <property type="entry name" value="GALACTOFURANOSE TRANSPORTER ATP-BINDING PROTEIN YTFR"/>
    <property type="match status" value="1"/>
</dbReference>
<keyword evidence="5 7" id="KW-0067">ATP-binding</keyword>
<dbReference type="InterPro" id="IPR017871">
    <property type="entry name" value="ABC_transporter-like_CS"/>
</dbReference>
<dbReference type="InterPro" id="IPR003593">
    <property type="entry name" value="AAA+_ATPase"/>
</dbReference>
<dbReference type="Gene3D" id="3.40.50.300">
    <property type="entry name" value="P-loop containing nucleotide triphosphate hydrolases"/>
    <property type="match status" value="2"/>
</dbReference>
<evidence type="ECO:0000256" key="1">
    <source>
        <dbReference type="ARBA" id="ARBA00022448"/>
    </source>
</evidence>
<dbReference type="PROSITE" id="PS50893">
    <property type="entry name" value="ABC_TRANSPORTER_2"/>
    <property type="match status" value="2"/>
</dbReference>
<evidence type="ECO:0000259" key="6">
    <source>
        <dbReference type="PROSITE" id="PS50893"/>
    </source>
</evidence>